<organism evidence="10 11">
    <name type="scientific">Nicoliella lavandulae</name>
    <dbReference type="NCBI Taxonomy" id="3082954"/>
    <lineage>
        <taxon>Bacteria</taxon>
        <taxon>Bacillati</taxon>
        <taxon>Bacillota</taxon>
        <taxon>Bacilli</taxon>
        <taxon>Lactobacillales</taxon>
        <taxon>Lactobacillaceae</taxon>
        <taxon>Nicoliella</taxon>
    </lineage>
</organism>
<dbReference type="Proteomes" id="UP001370590">
    <property type="component" value="Unassembled WGS sequence"/>
</dbReference>
<evidence type="ECO:0000256" key="6">
    <source>
        <dbReference type="ARBA" id="ARBA00023136"/>
    </source>
</evidence>
<dbReference type="RefSeq" id="WP_339960596.1">
    <property type="nucleotide sequence ID" value="NZ_JAWMWH010000001.1"/>
</dbReference>
<comment type="caution">
    <text evidence="10">The sequence shown here is derived from an EMBL/GenBank/DDBJ whole genome shotgun (WGS) entry which is preliminary data.</text>
</comment>
<evidence type="ECO:0000256" key="8">
    <source>
        <dbReference type="HAMAP-Rule" id="MF_00912"/>
    </source>
</evidence>
<dbReference type="PROSITE" id="PS51779">
    <property type="entry name" value="POTRA"/>
    <property type="match status" value="1"/>
</dbReference>
<evidence type="ECO:0000256" key="7">
    <source>
        <dbReference type="ARBA" id="ARBA00023306"/>
    </source>
</evidence>
<evidence type="ECO:0000256" key="2">
    <source>
        <dbReference type="ARBA" id="ARBA00022475"/>
    </source>
</evidence>
<sequence length="281" mass="32322">MAKFDKFKHQDDAGQTPWEQYQKQYQKEAKITKKNNRFNKFSGLKKLHLNFNRNLAKFISVMTGLLLLLLFLIYLVSPLSRIASKSISGNNKLNADTLQATIPLKTGNSIIHTFNHRGQIVADFLKKNPQLKSAQLKIHGWNHVTLNVKEYGTAGYLYLKNRYYIVVDNGEIINKYTITPNMDEPIFVNFKPNNNLKSITIQYHKLSKSIQKNIVKITKAPTSYDPQRIKVEMHDKNIVYAKSTNFASKMSYYPSIVSKIKKASVINLEVGAYSYPIKNKK</sequence>
<dbReference type="InterPro" id="IPR026580">
    <property type="entry name" value="DivIB"/>
</dbReference>
<keyword evidence="7 8" id="KW-0131">Cell cycle</keyword>
<accession>A0ABU8SNG6</accession>
<dbReference type="Gene3D" id="3.40.50.10960">
    <property type="match status" value="1"/>
</dbReference>
<keyword evidence="5 8" id="KW-1133">Transmembrane helix</keyword>
<dbReference type="InterPro" id="IPR005548">
    <property type="entry name" value="Cell_div_FtsQ/DivIB_C"/>
</dbReference>
<keyword evidence="11" id="KW-1185">Reference proteome</keyword>
<keyword evidence="4 8" id="KW-0812">Transmembrane</keyword>
<comment type="similarity">
    <text evidence="8">Belongs to the FtsQ/DivIB family. DivIB subfamily.</text>
</comment>
<comment type="function">
    <text evidence="8">Cell division protein that may be involved in stabilizing or promoting the assembly of the division complex.</text>
</comment>
<feature type="domain" description="POTRA" evidence="9">
    <location>
        <begin position="80"/>
        <end position="151"/>
    </location>
</feature>
<dbReference type="Pfam" id="PF03799">
    <property type="entry name" value="FtsQ_DivIB_C"/>
    <property type="match status" value="1"/>
</dbReference>
<dbReference type="InterPro" id="IPR050487">
    <property type="entry name" value="FtsQ_DivIB"/>
</dbReference>
<proteinExistence type="inferred from homology"/>
<evidence type="ECO:0000259" key="9">
    <source>
        <dbReference type="PROSITE" id="PS51779"/>
    </source>
</evidence>
<reference evidence="10 11" key="1">
    <citation type="submission" date="2023-10" db="EMBL/GenBank/DDBJ databases">
        <title>Nicoliella lavandulae sp. nov. isolated from Lavandula angustifolia flowers.</title>
        <authorList>
            <person name="Alcantara C."/>
            <person name="Zuniga M."/>
            <person name="Landete J.M."/>
            <person name="Monedero V."/>
        </authorList>
    </citation>
    <scope>NUCLEOTIDE SEQUENCE [LARGE SCALE GENOMIC DNA]</scope>
    <source>
        <strain evidence="10 11">Es01</strain>
    </source>
</reference>
<dbReference type="PANTHER" id="PTHR37820">
    <property type="entry name" value="CELL DIVISION PROTEIN DIVIB"/>
    <property type="match status" value="1"/>
</dbReference>
<dbReference type="GO" id="GO:0051301">
    <property type="term" value="P:cell division"/>
    <property type="evidence" value="ECO:0007669"/>
    <property type="project" value="UniProtKB-KW"/>
</dbReference>
<evidence type="ECO:0000256" key="3">
    <source>
        <dbReference type="ARBA" id="ARBA00022618"/>
    </source>
</evidence>
<evidence type="ECO:0000313" key="11">
    <source>
        <dbReference type="Proteomes" id="UP001370590"/>
    </source>
</evidence>
<keyword evidence="3 8" id="KW-0132">Cell division</keyword>
<feature type="transmembrane region" description="Helical" evidence="8">
    <location>
        <begin position="55"/>
        <end position="76"/>
    </location>
</feature>
<comment type="subcellular location">
    <subcellularLocation>
        <location evidence="8">Cell membrane</location>
        <topology evidence="8">Single-pass type II membrane protein</topology>
    </subcellularLocation>
    <subcellularLocation>
        <location evidence="1">Membrane</location>
    </subcellularLocation>
    <text evidence="8">Localizes to the division septum.</text>
</comment>
<gene>
    <name evidence="8" type="primary">divIB</name>
    <name evidence="10" type="ORF">R4146_06430</name>
</gene>
<evidence type="ECO:0000256" key="5">
    <source>
        <dbReference type="ARBA" id="ARBA00022989"/>
    </source>
</evidence>
<name>A0ABU8SNG6_9LACO</name>
<dbReference type="HAMAP" id="MF_00912">
    <property type="entry name" value="DivIB"/>
    <property type="match status" value="1"/>
</dbReference>
<evidence type="ECO:0000313" key="10">
    <source>
        <dbReference type="EMBL" id="MEJ6400797.1"/>
    </source>
</evidence>
<dbReference type="PANTHER" id="PTHR37820:SF1">
    <property type="entry name" value="CELL DIVISION PROTEIN FTSQ"/>
    <property type="match status" value="1"/>
</dbReference>
<dbReference type="InterPro" id="IPR034746">
    <property type="entry name" value="POTRA"/>
</dbReference>
<evidence type="ECO:0000256" key="1">
    <source>
        <dbReference type="ARBA" id="ARBA00004370"/>
    </source>
</evidence>
<protein>
    <recommendedName>
        <fullName evidence="8">Cell division protein DivIB</fullName>
    </recommendedName>
</protein>
<evidence type="ECO:0000256" key="4">
    <source>
        <dbReference type="ARBA" id="ARBA00022692"/>
    </source>
</evidence>
<dbReference type="EMBL" id="JAWMWH010000001">
    <property type="protein sequence ID" value="MEJ6400797.1"/>
    <property type="molecule type" value="Genomic_DNA"/>
</dbReference>
<keyword evidence="6 8" id="KW-0472">Membrane</keyword>
<keyword evidence="2 8" id="KW-1003">Cell membrane</keyword>